<proteinExistence type="predicted"/>
<dbReference type="Pfam" id="PF01522">
    <property type="entry name" value="Polysacc_deac_1"/>
    <property type="match status" value="1"/>
</dbReference>
<dbReference type="InterPro" id="IPR002509">
    <property type="entry name" value="NODB_dom"/>
</dbReference>
<keyword evidence="5" id="KW-0119">Carbohydrate metabolism</keyword>
<evidence type="ECO:0000256" key="2">
    <source>
        <dbReference type="ARBA" id="ARBA00022723"/>
    </source>
</evidence>
<dbReference type="AlphaFoldDB" id="A0A1Y2AXB5"/>
<feature type="chain" id="PRO_5012463358" evidence="6">
    <location>
        <begin position="20"/>
        <end position="309"/>
    </location>
</feature>
<organism evidence="8 9">
    <name type="scientific">Neocallimastix californiae</name>
    <dbReference type="NCBI Taxonomy" id="1754190"/>
    <lineage>
        <taxon>Eukaryota</taxon>
        <taxon>Fungi</taxon>
        <taxon>Fungi incertae sedis</taxon>
        <taxon>Chytridiomycota</taxon>
        <taxon>Chytridiomycota incertae sedis</taxon>
        <taxon>Neocallimastigomycetes</taxon>
        <taxon>Neocallimastigales</taxon>
        <taxon>Neocallimastigaceae</taxon>
        <taxon>Neocallimastix</taxon>
    </lineage>
</organism>
<dbReference type="PANTHER" id="PTHR46471">
    <property type="entry name" value="CHITIN DEACETYLASE"/>
    <property type="match status" value="1"/>
</dbReference>
<reference evidence="8 9" key="1">
    <citation type="submission" date="2016-08" db="EMBL/GenBank/DDBJ databases">
        <title>A Parts List for Fungal Cellulosomes Revealed by Comparative Genomics.</title>
        <authorList>
            <consortium name="DOE Joint Genome Institute"/>
            <person name="Haitjema C.H."/>
            <person name="Gilmore S.P."/>
            <person name="Henske J.K."/>
            <person name="Solomon K.V."/>
            <person name="De Groot R."/>
            <person name="Kuo A."/>
            <person name="Mondo S.J."/>
            <person name="Salamov A.A."/>
            <person name="Labutti K."/>
            <person name="Zhao Z."/>
            <person name="Chiniquy J."/>
            <person name="Barry K."/>
            <person name="Brewer H.M."/>
            <person name="Purvine S.O."/>
            <person name="Wright A.T."/>
            <person name="Boxma B."/>
            <person name="Van Alen T."/>
            <person name="Hackstein J.H."/>
            <person name="Baker S.E."/>
            <person name="Grigoriev I.V."/>
            <person name="O'Malley M.A."/>
        </authorList>
    </citation>
    <scope>NUCLEOTIDE SEQUENCE [LARGE SCALE GENOMIC DNA]</scope>
    <source>
        <strain evidence="8 9">G1</strain>
    </source>
</reference>
<evidence type="ECO:0000259" key="7">
    <source>
        <dbReference type="PROSITE" id="PS51677"/>
    </source>
</evidence>
<accession>A0A1Y2AXB5</accession>
<dbReference type="OrthoDB" id="2125469at2759"/>
<comment type="cofactor">
    <cofactor evidence="1">
        <name>Co(2+)</name>
        <dbReference type="ChEBI" id="CHEBI:48828"/>
    </cofactor>
</comment>
<evidence type="ECO:0000256" key="4">
    <source>
        <dbReference type="ARBA" id="ARBA00022801"/>
    </source>
</evidence>
<dbReference type="GO" id="GO:0005975">
    <property type="term" value="P:carbohydrate metabolic process"/>
    <property type="evidence" value="ECO:0007669"/>
    <property type="project" value="InterPro"/>
</dbReference>
<keyword evidence="9" id="KW-1185">Reference proteome</keyword>
<protein>
    <submittedName>
        <fullName evidence="8">Glycoside hydrolase/deacetylase</fullName>
    </submittedName>
</protein>
<evidence type="ECO:0000313" key="8">
    <source>
        <dbReference type="EMBL" id="ORY27219.1"/>
    </source>
</evidence>
<keyword evidence="3 6" id="KW-0732">Signal</keyword>
<name>A0A1Y2AXB5_9FUNG</name>
<dbReference type="InterPro" id="IPR011330">
    <property type="entry name" value="Glyco_hydro/deAcase_b/a-brl"/>
</dbReference>
<dbReference type="SUPFAM" id="SSF88713">
    <property type="entry name" value="Glycoside hydrolase/deacetylase"/>
    <property type="match status" value="1"/>
</dbReference>
<comment type="caution">
    <text evidence="8">The sequence shown here is derived from an EMBL/GenBank/DDBJ whole genome shotgun (WGS) entry which is preliminary data.</text>
</comment>
<evidence type="ECO:0000256" key="5">
    <source>
        <dbReference type="ARBA" id="ARBA00023277"/>
    </source>
</evidence>
<feature type="signal peptide" evidence="6">
    <location>
        <begin position="1"/>
        <end position="19"/>
    </location>
</feature>
<dbReference type="Gene3D" id="3.20.20.370">
    <property type="entry name" value="Glycoside hydrolase/deacetylase"/>
    <property type="match status" value="1"/>
</dbReference>
<gene>
    <name evidence="8" type="ORF">LY90DRAFT_705921</name>
</gene>
<dbReference type="GO" id="GO:0016810">
    <property type="term" value="F:hydrolase activity, acting on carbon-nitrogen (but not peptide) bonds"/>
    <property type="evidence" value="ECO:0007669"/>
    <property type="project" value="InterPro"/>
</dbReference>
<keyword evidence="4 8" id="KW-0378">Hydrolase</keyword>
<evidence type="ECO:0000256" key="1">
    <source>
        <dbReference type="ARBA" id="ARBA00001941"/>
    </source>
</evidence>
<dbReference type="EMBL" id="MCOG01000194">
    <property type="protein sequence ID" value="ORY27219.1"/>
    <property type="molecule type" value="Genomic_DNA"/>
</dbReference>
<dbReference type="Proteomes" id="UP000193920">
    <property type="component" value="Unassembled WGS sequence"/>
</dbReference>
<evidence type="ECO:0000256" key="6">
    <source>
        <dbReference type="SAM" id="SignalP"/>
    </source>
</evidence>
<evidence type="ECO:0000313" key="9">
    <source>
        <dbReference type="Proteomes" id="UP000193920"/>
    </source>
</evidence>
<evidence type="ECO:0000256" key="3">
    <source>
        <dbReference type="ARBA" id="ARBA00022729"/>
    </source>
</evidence>
<feature type="domain" description="NodB homology" evidence="7">
    <location>
        <begin position="29"/>
        <end position="230"/>
    </location>
</feature>
<sequence length="309" mass="35187">MRLFNTIVLGLTAALAVSADKIFHCTQPNTIALTFDDGPYEYTNELLDQLKDAKIKATFFINGYNWWKDLETDPEKRDVIKRAIDEGHQVASHTWAHEIPEGKENIDKALGKLDDLVEDIAGVRPKYFRAPQGHCDKECIAYIESKGYKIIQWDSDTHDWDYKSFDGIDEEEGRTKRVGMAKEFLTKEWDEERENYLILMHDVHVHTVKQIVPWILKNAPLDKYKFVTVAECLGDADGAYNKKIMSFTPGNSTDATLDRSVNATQTPVNATQTPIQPETESNLKSGAVSNSYSFLALVTLLFYSIYMLF</sequence>
<dbReference type="PANTHER" id="PTHR46471:SF9">
    <property type="entry name" value="CHITIN DEACETYLASE"/>
    <property type="match status" value="1"/>
</dbReference>
<dbReference type="GO" id="GO:0046872">
    <property type="term" value="F:metal ion binding"/>
    <property type="evidence" value="ECO:0007669"/>
    <property type="project" value="UniProtKB-KW"/>
</dbReference>
<dbReference type="STRING" id="1754190.A0A1Y2AXB5"/>
<keyword evidence="2" id="KW-0479">Metal-binding</keyword>
<dbReference type="PROSITE" id="PS51677">
    <property type="entry name" value="NODB"/>
    <property type="match status" value="1"/>
</dbReference>